<evidence type="ECO:0000313" key="2">
    <source>
        <dbReference type="Proteomes" id="UP000518752"/>
    </source>
</evidence>
<reference evidence="1 2" key="1">
    <citation type="journal article" date="2020" name="ISME J.">
        <title>Uncovering the hidden diversity of litter-decomposition mechanisms in mushroom-forming fungi.</title>
        <authorList>
            <person name="Floudas D."/>
            <person name="Bentzer J."/>
            <person name="Ahren D."/>
            <person name="Johansson T."/>
            <person name="Persson P."/>
            <person name="Tunlid A."/>
        </authorList>
    </citation>
    <scope>NUCLEOTIDE SEQUENCE [LARGE SCALE GENOMIC DNA]</scope>
    <source>
        <strain evidence="1 2">CBS 406.79</strain>
    </source>
</reference>
<dbReference type="EMBL" id="JAACJN010000047">
    <property type="protein sequence ID" value="KAF5383458.1"/>
    <property type="molecule type" value="Genomic_DNA"/>
</dbReference>
<comment type="caution">
    <text evidence="1">The sequence shown here is derived from an EMBL/GenBank/DDBJ whole genome shotgun (WGS) entry which is preliminary data.</text>
</comment>
<gene>
    <name evidence="1" type="ORF">D9757_006178</name>
</gene>
<organism evidence="1 2">
    <name type="scientific">Collybiopsis confluens</name>
    <dbReference type="NCBI Taxonomy" id="2823264"/>
    <lineage>
        <taxon>Eukaryota</taxon>
        <taxon>Fungi</taxon>
        <taxon>Dikarya</taxon>
        <taxon>Basidiomycota</taxon>
        <taxon>Agaricomycotina</taxon>
        <taxon>Agaricomycetes</taxon>
        <taxon>Agaricomycetidae</taxon>
        <taxon>Agaricales</taxon>
        <taxon>Marasmiineae</taxon>
        <taxon>Omphalotaceae</taxon>
        <taxon>Collybiopsis</taxon>
    </lineage>
</organism>
<keyword evidence="2" id="KW-1185">Reference proteome</keyword>
<dbReference type="Proteomes" id="UP000518752">
    <property type="component" value="Unassembled WGS sequence"/>
</dbReference>
<name>A0A8H5HHG0_9AGAR</name>
<protein>
    <submittedName>
        <fullName evidence="1">Uncharacterized protein</fullName>
    </submittedName>
</protein>
<accession>A0A8H5HHG0</accession>
<dbReference type="AlphaFoldDB" id="A0A8H5HHG0"/>
<proteinExistence type="predicted"/>
<evidence type="ECO:0000313" key="1">
    <source>
        <dbReference type="EMBL" id="KAF5383458.1"/>
    </source>
</evidence>
<sequence length="60" mass="6876">MMYAIPKRHWLTIKPSGESASSQLALYHIQQAELGTSSGVIVFWRILPFGSWFLVLERNL</sequence>